<reference evidence="6 7" key="1">
    <citation type="journal article" date="2014" name="Nature">
        <title>The genome of the recently domesticated crop plant sugar beet (Beta vulgaris).</title>
        <authorList>
            <person name="Dohm J.C."/>
            <person name="Minoche A.E."/>
            <person name="Holtgrawe D."/>
            <person name="Capella-Gutierrez S."/>
            <person name="Zakrzewski F."/>
            <person name="Tafer H."/>
            <person name="Rupp O."/>
            <person name="Sorensen T.R."/>
            <person name="Stracke R."/>
            <person name="Reinhardt R."/>
            <person name="Goesmann A."/>
            <person name="Kraft T."/>
            <person name="Schulz B."/>
            <person name="Stadler P.F."/>
            <person name="Schmidt T."/>
            <person name="Gabaldon T."/>
            <person name="Lehrach H."/>
            <person name="Weisshaar B."/>
            <person name="Himmelbauer H."/>
        </authorList>
    </citation>
    <scope>NUCLEOTIDE SEQUENCE [LARGE SCALE GENOMIC DNA]</scope>
    <source>
        <tissue evidence="6">Taproot</tissue>
    </source>
</reference>
<accession>A0A0J8DY06</accession>
<comment type="catalytic activity">
    <reaction evidence="3 4">
        <text>RX + glutathione = an S-substituted glutathione + a halide anion + H(+)</text>
        <dbReference type="Rhea" id="RHEA:16437"/>
        <dbReference type="ChEBI" id="CHEBI:15378"/>
        <dbReference type="ChEBI" id="CHEBI:16042"/>
        <dbReference type="ChEBI" id="CHEBI:17792"/>
        <dbReference type="ChEBI" id="CHEBI:57925"/>
        <dbReference type="ChEBI" id="CHEBI:90779"/>
        <dbReference type="EC" id="2.5.1.18"/>
    </reaction>
</comment>
<evidence type="ECO:0000313" key="7">
    <source>
        <dbReference type="Proteomes" id="UP000035740"/>
    </source>
</evidence>
<dbReference type="SUPFAM" id="SSF52833">
    <property type="entry name" value="Thioredoxin-like"/>
    <property type="match status" value="1"/>
</dbReference>
<dbReference type="SUPFAM" id="SSF47616">
    <property type="entry name" value="GST C-terminal domain-like"/>
    <property type="match status" value="1"/>
</dbReference>
<dbReference type="CDD" id="cd03058">
    <property type="entry name" value="GST_N_Tau"/>
    <property type="match status" value="1"/>
</dbReference>
<dbReference type="InterPro" id="IPR045074">
    <property type="entry name" value="GST_C_Tau"/>
</dbReference>
<dbReference type="PANTHER" id="PTHR11260:SF711">
    <property type="entry name" value="GLUTATHIONE S-TRANSFERASE U9"/>
    <property type="match status" value="1"/>
</dbReference>
<dbReference type="GO" id="GO:0006749">
    <property type="term" value="P:glutathione metabolic process"/>
    <property type="evidence" value="ECO:0007669"/>
    <property type="project" value="InterPro"/>
</dbReference>
<dbReference type="OrthoDB" id="4951845at2759"/>
<dbReference type="AlphaFoldDB" id="A0A0J8DY06"/>
<dbReference type="KEGG" id="bvg:104884008"/>
<dbReference type="Pfam" id="PF13417">
    <property type="entry name" value="GST_N_3"/>
    <property type="match status" value="1"/>
</dbReference>
<dbReference type="EC" id="2.5.1.18" evidence="4"/>
<comment type="similarity">
    <text evidence="2">Belongs to the GST superfamily. Tau family.</text>
</comment>
<dbReference type="OMA" id="MGMLDML"/>
<gene>
    <name evidence="6" type="ORF">BVRB_005280</name>
</gene>
<evidence type="ECO:0000256" key="2">
    <source>
        <dbReference type="ARBA" id="ARBA00025743"/>
    </source>
</evidence>
<dbReference type="InterPro" id="IPR004045">
    <property type="entry name" value="Glutathione_S-Trfase_N"/>
</dbReference>
<dbReference type="eggNOG" id="KOG0406">
    <property type="taxonomic scope" value="Eukaryota"/>
</dbReference>
<evidence type="ECO:0000256" key="3">
    <source>
        <dbReference type="ARBA" id="ARBA00047960"/>
    </source>
</evidence>
<feature type="domain" description="GST N-terminal" evidence="5">
    <location>
        <begin position="5"/>
        <end position="84"/>
    </location>
</feature>
<dbReference type="SFLD" id="SFLDS00019">
    <property type="entry name" value="Glutathione_Transferase_(cytos"/>
    <property type="match status" value="1"/>
</dbReference>
<dbReference type="PROSITE" id="PS50404">
    <property type="entry name" value="GST_NTER"/>
    <property type="match status" value="1"/>
</dbReference>
<keyword evidence="4" id="KW-0963">Cytoplasm</keyword>
<keyword evidence="1 4" id="KW-0808">Transferase</keyword>
<dbReference type="GO" id="GO:0004364">
    <property type="term" value="F:glutathione transferase activity"/>
    <property type="evidence" value="ECO:0007669"/>
    <property type="project" value="UniProtKB-UniRule"/>
</dbReference>
<evidence type="ECO:0000313" key="6">
    <source>
        <dbReference type="EMBL" id="KMS95755.1"/>
    </source>
</evidence>
<dbReference type="GO" id="GO:0005829">
    <property type="term" value="C:cytosol"/>
    <property type="evidence" value="ECO:0007669"/>
    <property type="project" value="UniProtKB-SubCell"/>
</dbReference>
<dbReference type="Gene3D" id="1.20.1050.10">
    <property type="match status" value="1"/>
</dbReference>
<organism evidence="6 7">
    <name type="scientific">Beta vulgaris subsp. vulgaris</name>
    <name type="common">Beet</name>
    <dbReference type="NCBI Taxonomy" id="3555"/>
    <lineage>
        <taxon>Eukaryota</taxon>
        <taxon>Viridiplantae</taxon>
        <taxon>Streptophyta</taxon>
        <taxon>Embryophyta</taxon>
        <taxon>Tracheophyta</taxon>
        <taxon>Spermatophyta</taxon>
        <taxon>Magnoliopsida</taxon>
        <taxon>eudicotyledons</taxon>
        <taxon>Gunneridae</taxon>
        <taxon>Pentapetalae</taxon>
        <taxon>Caryophyllales</taxon>
        <taxon>Chenopodiaceae</taxon>
        <taxon>Betoideae</taxon>
        <taxon>Beta</taxon>
    </lineage>
</organism>
<keyword evidence="7" id="KW-1185">Reference proteome</keyword>
<dbReference type="SFLD" id="SFLDG01152">
    <property type="entry name" value="Main.3:_Omega-_and_Tau-like"/>
    <property type="match status" value="1"/>
</dbReference>
<dbReference type="Proteomes" id="UP000035740">
    <property type="component" value="Unassembled WGS sequence"/>
</dbReference>
<sequence>MEEKLKVVLHGMWASPFVRWVKIALNIKGITYEYVEESMTRKGQLLLEHNPAYKKVPVLVHDGQPIAESLVIVCYIDETWKGSPQLLPQDPYSRSMVHFWADFMLKQLHMSLRKLVASHYETEEKKSIAEFQKNMNILEENVEIIFPCDVPSCGQDMGMLDMLLSTLPNVIYAIEEALNVTLMEPKKYQSTFSRMEALSRLTVVKDTAPSHEKLVRFFRAYRHYYCDKK</sequence>
<dbReference type="InterPro" id="IPR036249">
    <property type="entry name" value="Thioredoxin-like_sf"/>
</dbReference>
<dbReference type="InterPro" id="IPR045073">
    <property type="entry name" value="Omega/Tau-like"/>
</dbReference>
<proteinExistence type="inferred from homology"/>
<name>A0A0J8DY06_BETVV</name>
<dbReference type="EMBL" id="KQ090437">
    <property type="protein sequence ID" value="KMS95755.1"/>
    <property type="molecule type" value="Genomic_DNA"/>
</dbReference>
<protein>
    <recommendedName>
        <fullName evidence="4">Glutathione S-transferase</fullName>
        <ecNumber evidence="4">2.5.1.18</ecNumber>
    </recommendedName>
</protein>
<dbReference type="Gramene" id="KMS95755">
    <property type="protein sequence ID" value="KMS95755"/>
    <property type="gene ID" value="BVRB_005280"/>
</dbReference>
<dbReference type="InterPro" id="IPR036282">
    <property type="entry name" value="Glutathione-S-Trfase_C_sf"/>
</dbReference>
<comment type="function">
    <text evidence="4">Is involved in the conjugation of reduced glutathione to a wide number of exogenous and endogenous hydrophobic electrophiles.</text>
</comment>
<evidence type="ECO:0000259" key="5">
    <source>
        <dbReference type="PROSITE" id="PS50404"/>
    </source>
</evidence>
<evidence type="ECO:0000256" key="1">
    <source>
        <dbReference type="ARBA" id="ARBA00022679"/>
    </source>
</evidence>
<dbReference type="CDD" id="cd03185">
    <property type="entry name" value="GST_C_Tau"/>
    <property type="match status" value="1"/>
</dbReference>
<dbReference type="PANTHER" id="PTHR11260">
    <property type="entry name" value="GLUTATHIONE S-TRANSFERASE, GST, SUPERFAMILY, GST DOMAIN CONTAINING"/>
    <property type="match status" value="1"/>
</dbReference>
<comment type="subcellular location">
    <subcellularLocation>
        <location evidence="4">Cytoplasm</location>
        <location evidence="4">Cytosol</location>
    </subcellularLocation>
</comment>
<dbReference type="SFLD" id="SFLDG00358">
    <property type="entry name" value="Main_(cytGST)"/>
    <property type="match status" value="1"/>
</dbReference>
<dbReference type="InterPro" id="IPR040079">
    <property type="entry name" value="Glutathione_S-Trfase"/>
</dbReference>
<evidence type="ECO:0000256" key="4">
    <source>
        <dbReference type="RuleBase" id="RU369102"/>
    </source>
</evidence>
<dbReference type="Gene3D" id="3.40.30.10">
    <property type="entry name" value="Glutaredoxin"/>
    <property type="match status" value="1"/>
</dbReference>
<dbReference type="FunFam" id="3.40.30.10:FF:000044">
    <property type="entry name" value="Glutathione S-transferase GSTU6"/>
    <property type="match status" value="1"/>
</dbReference>